<feature type="compositionally biased region" description="Basic and acidic residues" evidence="1">
    <location>
        <begin position="82"/>
        <end position="100"/>
    </location>
</feature>
<dbReference type="OrthoDB" id="5385543at2759"/>
<reference evidence="3" key="1">
    <citation type="journal article" date="2016" name="Nat. Commun.">
        <title>Genome analysis of three Pneumocystis species reveals adaptation mechanisms to life exclusively in mammalian hosts.</title>
        <authorList>
            <person name="Ma L."/>
            <person name="Chen Z."/>
            <person name="Huang D.W."/>
            <person name="Kutty G."/>
            <person name="Ishihara M."/>
            <person name="Wang H."/>
            <person name="Abouelleil A."/>
            <person name="Bishop L."/>
            <person name="Davey E."/>
            <person name="Deng R."/>
            <person name="Deng X."/>
            <person name="Fan L."/>
            <person name="Fantoni G."/>
            <person name="Fitzgerald M."/>
            <person name="Gogineni E."/>
            <person name="Goldberg J.M."/>
            <person name="Handley G."/>
            <person name="Hu X."/>
            <person name="Huber C."/>
            <person name="Jiao X."/>
            <person name="Jones K."/>
            <person name="Levin J.Z."/>
            <person name="Liu Y."/>
            <person name="Macdonald P."/>
            <person name="Melnikov A."/>
            <person name="Raley C."/>
            <person name="Sassi M."/>
            <person name="Sherman B.T."/>
            <person name="Song X."/>
            <person name="Sykes S."/>
            <person name="Tran B."/>
            <person name="Walsh L."/>
            <person name="Xia Y."/>
            <person name="Yang J."/>
            <person name="Young S."/>
            <person name="Zeng Q."/>
            <person name="Zheng X."/>
            <person name="Stephens R."/>
            <person name="Nusbaum C."/>
            <person name="Birren B.W."/>
            <person name="Azadi P."/>
            <person name="Lempicki R.A."/>
            <person name="Cuomo C.A."/>
            <person name="Kovacs J.A."/>
        </authorList>
    </citation>
    <scope>NUCLEOTIDE SEQUENCE [LARGE SCALE GENOMIC DNA]</scope>
    <source>
        <strain evidence="3">B80</strain>
    </source>
</reference>
<dbReference type="GeneID" id="28935627"/>
<organism evidence="2 3">
    <name type="scientific">Pneumocystis carinii (strain B80)</name>
    <name type="common">Rat pneumocystis pneumonia agent</name>
    <name type="synonym">Pneumocystis carinii f. sp. carinii</name>
    <dbReference type="NCBI Taxonomy" id="1408658"/>
    <lineage>
        <taxon>Eukaryota</taxon>
        <taxon>Fungi</taxon>
        <taxon>Dikarya</taxon>
        <taxon>Ascomycota</taxon>
        <taxon>Taphrinomycotina</taxon>
        <taxon>Pneumocystomycetes</taxon>
        <taxon>Pneumocystaceae</taxon>
        <taxon>Pneumocystis</taxon>
    </lineage>
</organism>
<evidence type="ECO:0000313" key="3">
    <source>
        <dbReference type="Proteomes" id="UP000054454"/>
    </source>
</evidence>
<gene>
    <name evidence="2" type="ORF">T552_00826</name>
</gene>
<dbReference type="Proteomes" id="UP000054454">
    <property type="component" value="Unassembled WGS sequence"/>
</dbReference>
<accession>A0A0W4ZPR4</accession>
<comment type="caution">
    <text evidence="2">The sequence shown here is derived from an EMBL/GenBank/DDBJ whole genome shotgun (WGS) entry which is preliminary data.</text>
</comment>
<evidence type="ECO:0000313" key="2">
    <source>
        <dbReference type="EMBL" id="KTW30353.1"/>
    </source>
</evidence>
<keyword evidence="3" id="KW-1185">Reference proteome</keyword>
<sequence length="100" mass="11457">MAARARAEKGRFMPGNTELDIIPQKWRQEWVLHQNFKEGKGHNNSFKTLCWVPVKENEGSETFKTLEEEEEASSSAAAASHLGERIRSEENKEQKPEIES</sequence>
<dbReference type="VEuPathDB" id="FungiDB:T552_00826"/>
<dbReference type="EMBL" id="LFVZ01000003">
    <property type="protein sequence ID" value="KTW30353.1"/>
    <property type="molecule type" value="Genomic_DNA"/>
</dbReference>
<name>A0A0W4ZPR4_PNEC8</name>
<proteinExistence type="predicted"/>
<feature type="region of interest" description="Disordered" evidence="1">
    <location>
        <begin position="63"/>
        <end position="100"/>
    </location>
</feature>
<protein>
    <submittedName>
        <fullName evidence="2">Uncharacterized protein</fullName>
    </submittedName>
</protein>
<evidence type="ECO:0000256" key="1">
    <source>
        <dbReference type="SAM" id="MobiDB-lite"/>
    </source>
</evidence>
<dbReference type="RefSeq" id="XP_018227144.1">
    <property type="nucleotide sequence ID" value="XM_018369425.1"/>
</dbReference>
<dbReference type="AlphaFoldDB" id="A0A0W4ZPR4"/>